<keyword evidence="5 11" id="KW-0418">Kinase</keyword>
<dbReference type="SUPFAM" id="SSF55874">
    <property type="entry name" value="ATPase domain of HSP90 chaperone/DNA topoisomerase II/histidine kinase"/>
    <property type="match status" value="1"/>
</dbReference>
<dbReference type="InterPro" id="IPR036097">
    <property type="entry name" value="HisK_dim/P_sf"/>
</dbReference>
<proteinExistence type="predicted"/>
<feature type="domain" description="PAS" evidence="10">
    <location>
        <begin position="243"/>
        <end position="307"/>
    </location>
</feature>
<evidence type="ECO:0000313" key="11">
    <source>
        <dbReference type="EMBL" id="EAT14491.1"/>
    </source>
</evidence>
<dbReference type="InterPro" id="IPR000014">
    <property type="entry name" value="PAS"/>
</dbReference>
<dbReference type="SMART" id="SM00387">
    <property type="entry name" value="HATPase_c"/>
    <property type="match status" value="1"/>
</dbReference>
<dbReference type="SMART" id="SM00388">
    <property type="entry name" value="HisKA"/>
    <property type="match status" value="1"/>
</dbReference>
<evidence type="ECO:0000256" key="6">
    <source>
        <dbReference type="ARBA" id="ARBA00023012"/>
    </source>
</evidence>
<keyword evidence="12" id="KW-1185">Reference proteome</keyword>
<feature type="transmembrane region" description="Helical" evidence="8">
    <location>
        <begin position="131"/>
        <end position="152"/>
    </location>
</feature>
<evidence type="ECO:0000256" key="5">
    <source>
        <dbReference type="ARBA" id="ARBA00022777"/>
    </source>
</evidence>
<dbReference type="CDD" id="cd00075">
    <property type="entry name" value="HATPase"/>
    <property type="match status" value="1"/>
</dbReference>
<dbReference type="GO" id="GO:0006355">
    <property type="term" value="P:regulation of DNA-templated transcription"/>
    <property type="evidence" value="ECO:0007669"/>
    <property type="project" value="InterPro"/>
</dbReference>
<dbReference type="GO" id="GO:0004721">
    <property type="term" value="F:phosphoprotein phosphatase activity"/>
    <property type="evidence" value="ECO:0007669"/>
    <property type="project" value="TreeGrafter"/>
</dbReference>
<dbReference type="InterPro" id="IPR003661">
    <property type="entry name" value="HisK_dim/P_dom"/>
</dbReference>
<keyword evidence="8" id="KW-0812">Transmembrane</keyword>
<evidence type="ECO:0000259" key="9">
    <source>
        <dbReference type="PROSITE" id="PS50109"/>
    </source>
</evidence>
<dbReference type="Gene3D" id="1.10.287.130">
    <property type="match status" value="1"/>
</dbReference>
<dbReference type="Gene3D" id="3.30.565.10">
    <property type="entry name" value="Histidine kinase-like ATPase, C-terminal domain"/>
    <property type="match status" value="1"/>
</dbReference>
<dbReference type="PANTHER" id="PTHR45453:SF1">
    <property type="entry name" value="PHOSPHATE REGULON SENSOR PROTEIN PHOR"/>
    <property type="match status" value="1"/>
</dbReference>
<dbReference type="InterPro" id="IPR005467">
    <property type="entry name" value="His_kinase_dom"/>
</dbReference>
<evidence type="ECO:0000259" key="10">
    <source>
        <dbReference type="PROSITE" id="PS50112"/>
    </source>
</evidence>
<evidence type="ECO:0000256" key="8">
    <source>
        <dbReference type="SAM" id="Phobius"/>
    </source>
</evidence>
<dbReference type="NCBIfam" id="TIGR00229">
    <property type="entry name" value="sensory_box"/>
    <property type="match status" value="1"/>
</dbReference>
<sequence>MFTAGDVSPLHHRWRNTLLSNPPPFSRSVMASLSILRRQKKETPHLHDRNLGRAAVFQSGQKSNAPLSNQRLYCIMSTYNNARIDLFYRQEEHMHPIFDIIKVLASFLVGAITLSFLSFTQKTVVGYPHLILGYAIPALVGGLVGATLFILYRRTILLTGNTSSALHSFSRVELTYSILSGSVTLCLFSAIQKAMAGYPMKPAGFTVPVLFGGLSGALIGMYLTRNRRLLIAQQEAGTFLQQEKERTDDIITSISDGLLVTDSDGRVELVNPAAEELLDIPAANLIGQTLTAILQQASVEDHSNFLKPGNIGHSAQIKLNTQDGSLRTVHARTAAVHNDQRCSGEIVLLLHDNTEEHRIDRMKSEFLSTATHNLKTPITAITGYSELLMSQDQLSNDEQQEFLAYIHDKAWQLNKLIDNLLDISRVESGREVRLEKSDVKAQTLINEIEAFCDSQQTRCEFHDQFEQTDSLLYIDLSKIVLVMENLISNAIKFSPGGGRISLTGNKTGNSYEIKITDEGIGMSDDECCQVFDRFYRADVSESAPQGFGLGLTLVKQLVEAHGGEVHVHSIPRQGTTVSFQLPIRNGAF</sequence>
<dbReference type="InterPro" id="IPR050351">
    <property type="entry name" value="BphY/WalK/GraS-like"/>
</dbReference>
<feature type="transmembrane region" description="Helical" evidence="8">
    <location>
        <begin position="173"/>
        <end position="191"/>
    </location>
</feature>
<evidence type="ECO:0000256" key="1">
    <source>
        <dbReference type="ARBA" id="ARBA00000085"/>
    </source>
</evidence>
<evidence type="ECO:0000313" key="12">
    <source>
        <dbReference type="Proteomes" id="UP000005695"/>
    </source>
</evidence>
<dbReference type="GO" id="GO:0000155">
    <property type="term" value="F:phosphorelay sensor kinase activity"/>
    <property type="evidence" value="ECO:0007669"/>
    <property type="project" value="InterPro"/>
</dbReference>
<dbReference type="Pfam" id="PF00512">
    <property type="entry name" value="HisKA"/>
    <property type="match status" value="1"/>
</dbReference>
<feature type="domain" description="Histidine kinase" evidence="9">
    <location>
        <begin position="369"/>
        <end position="585"/>
    </location>
</feature>
<dbReference type="InterPro" id="IPR035965">
    <property type="entry name" value="PAS-like_dom_sf"/>
</dbReference>
<dbReference type="PANTHER" id="PTHR45453">
    <property type="entry name" value="PHOSPHATE REGULON SENSOR PROTEIN PHOR"/>
    <property type="match status" value="1"/>
</dbReference>
<protein>
    <recommendedName>
        <fullName evidence="2">histidine kinase</fullName>
        <ecNumber evidence="2">2.7.13.3</ecNumber>
    </recommendedName>
</protein>
<comment type="catalytic activity">
    <reaction evidence="1">
        <text>ATP + protein L-histidine = ADP + protein N-phospho-L-histidine.</text>
        <dbReference type="EC" id="2.7.13.3"/>
    </reaction>
</comment>
<keyword evidence="6" id="KW-0902">Two-component regulatory system</keyword>
<keyword evidence="3" id="KW-0597">Phosphoprotein</keyword>
<keyword evidence="8" id="KW-1133">Transmembrane helix</keyword>
<dbReference type="CDD" id="cd00130">
    <property type="entry name" value="PAS"/>
    <property type="match status" value="1"/>
</dbReference>
<comment type="caution">
    <text evidence="11">The sequence shown here is derived from an EMBL/GenBank/DDBJ whole genome shotgun (WGS) entry which is preliminary data.</text>
</comment>
<dbReference type="InterPro" id="IPR004358">
    <property type="entry name" value="Sig_transdc_His_kin-like_C"/>
</dbReference>
<accession>Q1JW77</accession>
<dbReference type="InterPro" id="IPR013767">
    <property type="entry name" value="PAS_fold"/>
</dbReference>
<dbReference type="GO" id="GO:0016036">
    <property type="term" value="P:cellular response to phosphate starvation"/>
    <property type="evidence" value="ECO:0007669"/>
    <property type="project" value="TreeGrafter"/>
</dbReference>
<dbReference type="SUPFAM" id="SSF55785">
    <property type="entry name" value="PYP-like sensor domain (PAS domain)"/>
    <property type="match status" value="1"/>
</dbReference>
<dbReference type="FunFam" id="1.10.287.130:FF:000001">
    <property type="entry name" value="Two-component sensor histidine kinase"/>
    <property type="match status" value="1"/>
</dbReference>
<dbReference type="PROSITE" id="PS50109">
    <property type="entry name" value="HIS_KIN"/>
    <property type="match status" value="1"/>
</dbReference>
<dbReference type="InterPro" id="IPR003594">
    <property type="entry name" value="HATPase_dom"/>
</dbReference>
<dbReference type="SUPFAM" id="SSF47384">
    <property type="entry name" value="Homodimeric domain of signal transducing histidine kinase"/>
    <property type="match status" value="1"/>
</dbReference>
<dbReference type="InterPro" id="IPR036890">
    <property type="entry name" value="HATPase_C_sf"/>
</dbReference>
<evidence type="ECO:0000256" key="3">
    <source>
        <dbReference type="ARBA" id="ARBA00022553"/>
    </source>
</evidence>
<dbReference type="GO" id="GO:0005886">
    <property type="term" value="C:plasma membrane"/>
    <property type="evidence" value="ECO:0007669"/>
    <property type="project" value="TreeGrafter"/>
</dbReference>
<feature type="transmembrane region" description="Helical" evidence="8">
    <location>
        <begin position="97"/>
        <end position="119"/>
    </location>
</feature>
<dbReference type="PROSITE" id="PS50112">
    <property type="entry name" value="PAS"/>
    <property type="match status" value="1"/>
</dbReference>
<organism evidence="11 12">
    <name type="scientific">Desulfuromonas acetoxidans (strain DSM 684 / 11070)</name>
    <dbReference type="NCBI Taxonomy" id="281689"/>
    <lineage>
        <taxon>Bacteria</taxon>
        <taxon>Pseudomonadati</taxon>
        <taxon>Thermodesulfobacteriota</taxon>
        <taxon>Desulfuromonadia</taxon>
        <taxon>Desulfuromonadales</taxon>
        <taxon>Desulfuromonadaceae</taxon>
        <taxon>Desulfuromonas</taxon>
    </lineage>
</organism>
<name>Q1JW77_DESA6</name>
<keyword evidence="7 8" id="KW-0472">Membrane</keyword>
<dbReference type="PRINTS" id="PR00344">
    <property type="entry name" value="BCTRLSENSOR"/>
</dbReference>
<feature type="transmembrane region" description="Helical" evidence="8">
    <location>
        <begin position="203"/>
        <end position="223"/>
    </location>
</feature>
<dbReference type="FunFam" id="3.30.565.10:FF:000006">
    <property type="entry name" value="Sensor histidine kinase WalK"/>
    <property type="match status" value="1"/>
</dbReference>
<evidence type="ECO:0000256" key="4">
    <source>
        <dbReference type="ARBA" id="ARBA00022679"/>
    </source>
</evidence>
<dbReference type="EMBL" id="AAEW02000024">
    <property type="protein sequence ID" value="EAT14491.1"/>
    <property type="molecule type" value="Genomic_DNA"/>
</dbReference>
<dbReference type="Pfam" id="PF02518">
    <property type="entry name" value="HATPase_c"/>
    <property type="match status" value="1"/>
</dbReference>
<dbReference type="CDD" id="cd00082">
    <property type="entry name" value="HisKA"/>
    <property type="match status" value="1"/>
</dbReference>
<dbReference type="Proteomes" id="UP000005695">
    <property type="component" value="Unassembled WGS sequence"/>
</dbReference>
<dbReference type="Pfam" id="PF00989">
    <property type="entry name" value="PAS"/>
    <property type="match status" value="1"/>
</dbReference>
<gene>
    <name evidence="11" type="ORF">Dace_0281</name>
</gene>
<evidence type="ECO:0000256" key="2">
    <source>
        <dbReference type="ARBA" id="ARBA00012438"/>
    </source>
</evidence>
<keyword evidence="4" id="KW-0808">Transferase</keyword>
<dbReference type="SMART" id="SM00091">
    <property type="entry name" value="PAS"/>
    <property type="match status" value="1"/>
</dbReference>
<dbReference type="AlphaFoldDB" id="Q1JW77"/>
<reference evidence="11" key="1">
    <citation type="submission" date="2006-05" db="EMBL/GenBank/DDBJ databases">
        <title>Annotation of the draft genome assembly of Desulfuromonas acetoxidans DSM 684.</title>
        <authorList>
            <consortium name="US DOE Joint Genome Institute (JGI-ORNL)"/>
            <person name="Larimer F."/>
            <person name="Land M."/>
            <person name="Hauser L."/>
        </authorList>
    </citation>
    <scope>NUCLEOTIDE SEQUENCE [LARGE SCALE GENOMIC DNA]</scope>
    <source>
        <strain evidence="11">DSM 684</strain>
    </source>
</reference>
<dbReference type="EC" id="2.7.13.3" evidence="2"/>
<reference evidence="11" key="2">
    <citation type="submission" date="2006-05" db="EMBL/GenBank/DDBJ databases">
        <title>Sequencing of the draft genome and assembly of Desulfuromonas acetoxidans DSM 684.</title>
        <authorList>
            <consortium name="US DOE Joint Genome Institute (JGI-PGF)"/>
            <person name="Copeland A."/>
            <person name="Lucas S."/>
            <person name="Lapidus A."/>
            <person name="Barry K."/>
            <person name="Detter J.C."/>
            <person name="Glavina del Rio T."/>
            <person name="Hammon N."/>
            <person name="Israni S."/>
            <person name="Dalin E."/>
            <person name="Tice H."/>
            <person name="Bruce D."/>
            <person name="Pitluck S."/>
            <person name="Richardson P."/>
        </authorList>
    </citation>
    <scope>NUCLEOTIDE SEQUENCE [LARGE SCALE GENOMIC DNA]</scope>
    <source>
        <strain evidence="11">DSM 684</strain>
    </source>
</reference>
<evidence type="ECO:0000256" key="7">
    <source>
        <dbReference type="ARBA" id="ARBA00023136"/>
    </source>
</evidence>
<dbReference type="Gene3D" id="3.30.450.20">
    <property type="entry name" value="PAS domain"/>
    <property type="match status" value="1"/>
</dbReference>